<dbReference type="FunFam" id="3.30.160.60:FF:000557">
    <property type="entry name" value="zinc finger and SCAN domain-containing protein 29"/>
    <property type="match status" value="1"/>
</dbReference>
<dbReference type="InterPro" id="IPR027370">
    <property type="entry name" value="Znf-RING_euk"/>
</dbReference>
<organism evidence="10 11">
    <name type="scientific">Strongyloides stercoralis</name>
    <name type="common">Threadworm</name>
    <dbReference type="NCBI Taxonomy" id="6248"/>
    <lineage>
        <taxon>Eukaryota</taxon>
        <taxon>Metazoa</taxon>
        <taxon>Ecdysozoa</taxon>
        <taxon>Nematoda</taxon>
        <taxon>Chromadorea</taxon>
        <taxon>Rhabditida</taxon>
        <taxon>Tylenchina</taxon>
        <taxon>Panagrolaimomorpha</taxon>
        <taxon>Strongyloidoidea</taxon>
        <taxon>Strongyloididae</taxon>
        <taxon>Strongyloides</taxon>
    </lineage>
</organism>
<protein>
    <submittedName>
        <fullName evidence="11">C2H2-type domain-containing protein</fullName>
    </submittedName>
</protein>
<dbReference type="InterPro" id="IPR036236">
    <property type="entry name" value="Znf_C2H2_sf"/>
</dbReference>
<dbReference type="PROSITE" id="PS50089">
    <property type="entry name" value="ZF_RING_2"/>
    <property type="match status" value="1"/>
</dbReference>
<keyword evidence="4 7" id="KW-0863">Zinc-finger</keyword>
<comment type="subcellular location">
    <subcellularLocation>
        <location evidence="1">Nucleus</location>
    </subcellularLocation>
</comment>
<evidence type="ECO:0000256" key="3">
    <source>
        <dbReference type="ARBA" id="ARBA00022737"/>
    </source>
</evidence>
<keyword evidence="3" id="KW-0677">Repeat</keyword>
<dbReference type="PROSITE" id="PS50157">
    <property type="entry name" value="ZINC_FINGER_C2H2_2"/>
    <property type="match status" value="4"/>
</dbReference>
<accession>A0AAF5DDU4</accession>
<feature type="domain" description="C2H2-type" evidence="9">
    <location>
        <begin position="577"/>
        <end position="607"/>
    </location>
</feature>
<dbReference type="InterPro" id="IPR017907">
    <property type="entry name" value="Znf_RING_CS"/>
</dbReference>
<dbReference type="SMART" id="SM00184">
    <property type="entry name" value="RING"/>
    <property type="match status" value="1"/>
</dbReference>
<name>A0AAF5DDU4_STRER</name>
<dbReference type="SUPFAM" id="SSF57667">
    <property type="entry name" value="beta-beta-alpha zinc fingers"/>
    <property type="match status" value="2"/>
</dbReference>
<evidence type="ECO:0000259" key="9">
    <source>
        <dbReference type="PROSITE" id="PS50157"/>
    </source>
</evidence>
<dbReference type="PROSITE" id="PS00518">
    <property type="entry name" value="ZF_RING_1"/>
    <property type="match status" value="1"/>
</dbReference>
<reference evidence="11" key="1">
    <citation type="submission" date="2024-02" db="UniProtKB">
        <authorList>
            <consortium name="WormBaseParasite"/>
        </authorList>
    </citation>
    <scope>IDENTIFICATION</scope>
</reference>
<dbReference type="GO" id="GO:0008270">
    <property type="term" value="F:zinc ion binding"/>
    <property type="evidence" value="ECO:0007669"/>
    <property type="project" value="UniProtKB-KW"/>
</dbReference>
<proteinExistence type="predicted"/>
<dbReference type="PANTHER" id="PTHR24381">
    <property type="entry name" value="ZINC FINGER PROTEIN"/>
    <property type="match status" value="1"/>
</dbReference>
<dbReference type="AlphaFoldDB" id="A0AAF5DDU4"/>
<dbReference type="Proteomes" id="UP000035681">
    <property type="component" value="Unplaced"/>
</dbReference>
<dbReference type="PANTHER" id="PTHR24381:SF393">
    <property type="entry name" value="CHROMATIN-LINKED ADAPTOR FOR MSL PROTEINS, ISOFORM B"/>
    <property type="match status" value="1"/>
</dbReference>
<feature type="domain" description="C2H2-type" evidence="9">
    <location>
        <begin position="318"/>
        <end position="341"/>
    </location>
</feature>
<dbReference type="Gene3D" id="3.30.40.10">
    <property type="entry name" value="Zinc/RING finger domain, C3HC4 (zinc finger)"/>
    <property type="match status" value="1"/>
</dbReference>
<dbReference type="InterPro" id="IPR013083">
    <property type="entry name" value="Znf_RING/FYVE/PHD"/>
</dbReference>
<evidence type="ECO:0000256" key="4">
    <source>
        <dbReference type="ARBA" id="ARBA00022771"/>
    </source>
</evidence>
<keyword evidence="6" id="KW-0539">Nucleus</keyword>
<evidence type="ECO:0000313" key="11">
    <source>
        <dbReference type="WBParaSite" id="TCONS_00011030.p1"/>
    </source>
</evidence>
<dbReference type="GO" id="GO:0000977">
    <property type="term" value="F:RNA polymerase II transcription regulatory region sequence-specific DNA binding"/>
    <property type="evidence" value="ECO:0007669"/>
    <property type="project" value="TreeGrafter"/>
</dbReference>
<evidence type="ECO:0000256" key="5">
    <source>
        <dbReference type="ARBA" id="ARBA00022833"/>
    </source>
</evidence>
<keyword evidence="2" id="KW-0479">Metal-binding</keyword>
<dbReference type="WBParaSite" id="TCONS_00011030.p1">
    <property type="protein sequence ID" value="TCONS_00011030.p1"/>
    <property type="gene ID" value="XLOC_004987"/>
</dbReference>
<feature type="domain" description="RING-type" evidence="8">
    <location>
        <begin position="13"/>
        <end position="65"/>
    </location>
</feature>
<dbReference type="SMART" id="SM00355">
    <property type="entry name" value="ZnF_C2H2"/>
    <property type="match status" value="4"/>
</dbReference>
<dbReference type="InterPro" id="IPR013087">
    <property type="entry name" value="Znf_C2H2_type"/>
</dbReference>
<feature type="domain" description="C2H2-type" evidence="9">
    <location>
        <begin position="549"/>
        <end position="576"/>
    </location>
</feature>
<keyword evidence="5" id="KW-0862">Zinc</keyword>
<dbReference type="PROSITE" id="PS00028">
    <property type="entry name" value="ZINC_FINGER_C2H2_1"/>
    <property type="match status" value="4"/>
</dbReference>
<evidence type="ECO:0000313" key="10">
    <source>
        <dbReference type="Proteomes" id="UP000035681"/>
    </source>
</evidence>
<dbReference type="GO" id="GO:0000981">
    <property type="term" value="F:DNA-binding transcription factor activity, RNA polymerase II-specific"/>
    <property type="evidence" value="ECO:0007669"/>
    <property type="project" value="TreeGrafter"/>
</dbReference>
<evidence type="ECO:0000256" key="7">
    <source>
        <dbReference type="PROSITE-ProRule" id="PRU00042"/>
    </source>
</evidence>
<evidence type="ECO:0000256" key="2">
    <source>
        <dbReference type="ARBA" id="ARBA00022723"/>
    </source>
</evidence>
<dbReference type="GO" id="GO:0005634">
    <property type="term" value="C:nucleus"/>
    <property type="evidence" value="ECO:0007669"/>
    <property type="project" value="UniProtKB-SubCell"/>
</dbReference>
<dbReference type="FunFam" id="3.30.160.60:FF:001498">
    <property type="entry name" value="Zinc finger protein 404"/>
    <property type="match status" value="1"/>
</dbReference>
<evidence type="ECO:0000256" key="1">
    <source>
        <dbReference type="ARBA" id="ARBA00004123"/>
    </source>
</evidence>
<dbReference type="Pfam" id="PF00096">
    <property type="entry name" value="zf-C2H2"/>
    <property type="match status" value="3"/>
</dbReference>
<keyword evidence="10" id="KW-1185">Reference proteome</keyword>
<dbReference type="Gene3D" id="3.30.160.60">
    <property type="entry name" value="Classic Zinc Finger"/>
    <property type="match status" value="2"/>
</dbReference>
<evidence type="ECO:0000259" key="8">
    <source>
        <dbReference type="PROSITE" id="PS50089"/>
    </source>
</evidence>
<dbReference type="SUPFAM" id="SSF57850">
    <property type="entry name" value="RING/U-box"/>
    <property type="match status" value="1"/>
</dbReference>
<dbReference type="InterPro" id="IPR001841">
    <property type="entry name" value="Znf_RING"/>
</dbReference>
<feature type="domain" description="C2H2-type" evidence="9">
    <location>
        <begin position="521"/>
        <end position="548"/>
    </location>
</feature>
<dbReference type="Pfam" id="PF13445">
    <property type="entry name" value="zf-RING_UBOX"/>
    <property type="match status" value="1"/>
</dbReference>
<sequence>MNFNVNINDKLICCICMDTLHFPKTLQCGHTLCSSCLQNLYDASKQSNNDNITDNQPNYSCPTCRVEINLLPNSIAVNEILKKMIDDCSADNYKDNNVEDKNSSLFKNNENICVSCKRKTDSFSTYVCNTCDNEYEIKFYCPTCGWKYHSNHDFNKFDPNTFINNMIGELIKLQEIDPLSTLNEGIKEQNLSRINNITKSYHHLLIIIKEFQSILMNKNHITIDVANNIGLALNDISNLMSYCVKIIDDLGEMIKRMGKNEEINQEFKINFEKIERLKEIILSHDDIKNEIMSLRENDSLDENMYDVFFSNNGVSNVITCTKCGCSFTNKYALNEHLQIEHQRVPIYVGSHQQEWNDSQGFHYSKIETFDDEIFCEGVQKFDNNSIIFEEDFVDNLECYSPNLQDEDNIEYDDIYQSETEKVDIVHIRPVNAVSKNMSCLADAAPPTKGRKKKKAENEIVESVYVSPEIVKHVAPQKMYKPEIKRPIKINSHNLDWIIDAVAKGKNIDESSPHIRKKPVIGKCNYCSKIFKYPSKLAAHERVHTGEKPYKCTICQKGFSQSTPMRMHMRRHLNQKLFVCCFIDCKSSFISGALLNQHYKKRHSLKQWVCACSRSFKNQREFVNHEMSCEWEQKNNETIDKDYLIEDKEECSFEFNSIPTTIYQEQIF</sequence>
<evidence type="ECO:0000256" key="6">
    <source>
        <dbReference type="ARBA" id="ARBA00023242"/>
    </source>
</evidence>